<keyword evidence="2" id="KW-1185">Reference proteome</keyword>
<comment type="caution">
    <text evidence="1">The sequence shown here is derived from an EMBL/GenBank/DDBJ whole genome shotgun (WGS) entry which is preliminary data.</text>
</comment>
<protein>
    <submittedName>
        <fullName evidence="1">Ral GTPase-activating protein subunit alpha-2</fullName>
    </submittedName>
</protein>
<name>A0A8J4TRI7_CLAMG</name>
<dbReference type="EMBL" id="QNUK01000083">
    <property type="protein sequence ID" value="KAF5902831.1"/>
    <property type="molecule type" value="Genomic_DNA"/>
</dbReference>
<proteinExistence type="predicted"/>
<gene>
    <name evidence="1" type="primary">Ralgapa2</name>
    <name evidence="1" type="ORF">DAT39_007393</name>
</gene>
<organism evidence="1 2">
    <name type="scientific">Clarias magur</name>
    <name type="common">Asian catfish</name>
    <name type="synonym">Macropteronotus magur</name>
    <dbReference type="NCBI Taxonomy" id="1594786"/>
    <lineage>
        <taxon>Eukaryota</taxon>
        <taxon>Metazoa</taxon>
        <taxon>Chordata</taxon>
        <taxon>Craniata</taxon>
        <taxon>Vertebrata</taxon>
        <taxon>Euteleostomi</taxon>
        <taxon>Actinopterygii</taxon>
        <taxon>Neopterygii</taxon>
        <taxon>Teleostei</taxon>
        <taxon>Ostariophysi</taxon>
        <taxon>Siluriformes</taxon>
        <taxon>Clariidae</taxon>
        <taxon>Clarias</taxon>
    </lineage>
</organism>
<sequence>MRRASAVFPGSLDERGPCNSGLIYIPSPIVVYVARRSRGEARVRARGKQALSITVQN</sequence>
<dbReference type="Proteomes" id="UP000727407">
    <property type="component" value="Unassembled WGS sequence"/>
</dbReference>
<reference evidence="1" key="1">
    <citation type="submission" date="2020-07" db="EMBL/GenBank/DDBJ databases">
        <title>Clarias magur genome sequencing, assembly and annotation.</title>
        <authorList>
            <person name="Kushwaha B."/>
            <person name="Kumar R."/>
            <person name="Das P."/>
            <person name="Joshi C.G."/>
            <person name="Kumar D."/>
            <person name="Nagpure N.S."/>
            <person name="Pandey M."/>
            <person name="Agarwal S."/>
            <person name="Srivastava S."/>
            <person name="Singh M."/>
            <person name="Sahoo L."/>
            <person name="Jayasankar P."/>
            <person name="Meher P.K."/>
            <person name="Koringa P.G."/>
            <person name="Iquebal M.A."/>
            <person name="Das S.P."/>
            <person name="Bit A."/>
            <person name="Patnaik S."/>
            <person name="Patel N."/>
            <person name="Shah T.M."/>
            <person name="Hinsu A."/>
            <person name="Jena J.K."/>
        </authorList>
    </citation>
    <scope>NUCLEOTIDE SEQUENCE</scope>
    <source>
        <strain evidence="1">CIFAMagur01</strain>
        <tissue evidence="1">Testis</tissue>
    </source>
</reference>
<accession>A0A8J4TRI7</accession>
<dbReference type="AlphaFoldDB" id="A0A8J4TRI7"/>
<evidence type="ECO:0000313" key="1">
    <source>
        <dbReference type="EMBL" id="KAF5902831.1"/>
    </source>
</evidence>
<evidence type="ECO:0000313" key="2">
    <source>
        <dbReference type="Proteomes" id="UP000727407"/>
    </source>
</evidence>